<feature type="region of interest" description="Disordered" evidence="9">
    <location>
        <begin position="354"/>
        <end position="375"/>
    </location>
</feature>
<protein>
    <recommendedName>
        <fullName evidence="2">histidine kinase</fullName>
        <ecNumber evidence="2">2.7.13.3</ecNumber>
    </recommendedName>
</protein>
<dbReference type="PANTHER" id="PTHR24421">
    <property type="entry name" value="NITRATE/NITRITE SENSOR PROTEIN NARX-RELATED"/>
    <property type="match status" value="1"/>
</dbReference>
<keyword evidence="10" id="KW-0812">Transmembrane</keyword>
<dbReference type="Proteomes" id="UP000612282">
    <property type="component" value="Unassembled WGS sequence"/>
</dbReference>
<dbReference type="Pfam" id="PF02518">
    <property type="entry name" value="HATPase_c"/>
    <property type="match status" value="1"/>
</dbReference>
<dbReference type="Gene3D" id="1.20.5.1930">
    <property type="match status" value="1"/>
</dbReference>
<name>A0ABQ3X6L3_9ACTN</name>
<dbReference type="InterPro" id="IPR050482">
    <property type="entry name" value="Sensor_HK_TwoCompSys"/>
</dbReference>
<feature type="domain" description="Histidine kinase/HSP90-like ATPase" evidence="11">
    <location>
        <begin position="315"/>
        <end position="407"/>
    </location>
</feature>
<dbReference type="SUPFAM" id="SSF55874">
    <property type="entry name" value="ATPase domain of HSP90 chaperone/DNA topoisomerase II/histidine kinase"/>
    <property type="match status" value="1"/>
</dbReference>
<accession>A0ABQ3X6L3</accession>
<organism evidence="13 14">
    <name type="scientific">Actinoplanes couchii</name>
    <dbReference type="NCBI Taxonomy" id="403638"/>
    <lineage>
        <taxon>Bacteria</taxon>
        <taxon>Bacillati</taxon>
        <taxon>Actinomycetota</taxon>
        <taxon>Actinomycetes</taxon>
        <taxon>Micromonosporales</taxon>
        <taxon>Micromonosporaceae</taxon>
        <taxon>Actinoplanes</taxon>
    </lineage>
</organism>
<comment type="catalytic activity">
    <reaction evidence="1">
        <text>ATP + protein L-histidine = ADP + protein N-phospho-L-histidine.</text>
        <dbReference type="EC" id="2.7.13.3"/>
    </reaction>
</comment>
<dbReference type="InterPro" id="IPR003594">
    <property type="entry name" value="HATPase_dom"/>
</dbReference>
<dbReference type="EMBL" id="BOMG01000039">
    <property type="protein sequence ID" value="GID54159.1"/>
    <property type="molecule type" value="Genomic_DNA"/>
</dbReference>
<dbReference type="Gene3D" id="3.30.565.10">
    <property type="entry name" value="Histidine kinase-like ATPase, C-terminal domain"/>
    <property type="match status" value="1"/>
</dbReference>
<keyword evidence="7" id="KW-0067">ATP-binding</keyword>
<feature type="domain" description="Signal transduction histidine kinase subgroup 3 dimerisation and phosphoacceptor" evidence="12">
    <location>
        <begin position="204"/>
        <end position="271"/>
    </location>
</feature>
<feature type="transmembrane region" description="Helical" evidence="10">
    <location>
        <begin position="130"/>
        <end position="148"/>
    </location>
</feature>
<sequence length="416" mass="44312">MTGAENVADHASELVPRPGRTLPFWAWCVVALFVTGLYTVTVPLTSAVYQLDLAVAFAIATVQCGSLVLAVFRARTAAVVHLASIAALVTATRDTAGEPWPLPVTGLLSLGALIVLLGVRERWTVSMSTWWASVALLVVLIVTSPQRYADPDQWGTNLTIYASYTATVLAAAIAVGQRGRIRADLAAARRDVELEQAQRLHVEERARIARELHDVVAHSMSLVHMQAMSAPIRLKGASTSTVNDEFQDIARSARNALAEMRQLLGILRSDDADLLPQPQLADIDDLVTAVSRAEVPIRASIDAVAAKASPLVQLTAYRIVQEALSNVIRHAPTAATDVSINADGAALHVSVRNDPPTARPGPPVVSSADQGGQGLRGMRERVTALGGRLTTRPTDDGGFLVDATIPAAFDHQPENP</sequence>
<evidence type="ECO:0000259" key="11">
    <source>
        <dbReference type="Pfam" id="PF02518"/>
    </source>
</evidence>
<feature type="transmembrane region" description="Helical" evidence="10">
    <location>
        <begin position="154"/>
        <end position="175"/>
    </location>
</feature>
<keyword evidence="14" id="KW-1185">Reference proteome</keyword>
<evidence type="ECO:0000256" key="8">
    <source>
        <dbReference type="ARBA" id="ARBA00023012"/>
    </source>
</evidence>
<evidence type="ECO:0000256" key="4">
    <source>
        <dbReference type="ARBA" id="ARBA00022679"/>
    </source>
</evidence>
<keyword evidence="10" id="KW-0472">Membrane</keyword>
<dbReference type="CDD" id="cd16917">
    <property type="entry name" value="HATPase_UhpB-NarQ-NarX-like"/>
    <property type="match status" value="1"/>
</dbReference>
<evidence type="ECO:0000256" key="9">
    <source>
        <dbReference type="SAM" id="MobiDB-lite"/>
    </source>
</evidence>
<evidence type="ECO:0000256" key="3">
    <source>
        <dbReference type="ARBA" id="ARBA00022553"/>
    </source>
</evidence>
<evidence type="ECO:0000313" key="13">
    <source>
        <dbReference type="EMBL" id="GID54159.1"/>
    </source>
</evidence>
<gene>
    <name evidence="13" type="ORF">Aco03nite_025630</name>
</gene>
<evidence type="ECO:0000313" key="14">
    <source>
        <dbReference type="Proteomes" id="UP000612282"/>
    </source>
</evidence>
<keyword evidence="3" id="KW-0597">Phosphoprotein</keyword>
<evidence type="ECO:0000256" key="1">
    <source>
        <dbReference type="ARBA" id="ARBA00000085"/>
    </source>
</evidence>
<feature type="transmembrane region" description="Helical" evidence="10">
    <location>
        <begin position="24"/>
        <end position="44"/>
    </location>
</feature>
<feature type="transmembrane region" description="Helical" evidence="10">
    <location>
        <begin position="100"/>
        <end position="118"/>
    </location>
</feature>
<dbReference type="InterPro" id="IPR011712">
    <property type="entry name" value="Sig_transdc_His_kin_sub3_dim/P"/>
</dbReference>
<dbReference type="EC" id="2.7.13.3" evidence="2"/>
<proteinExistence type="predicted"/>
<dbReference type="InterPro" id="IPR036890">
    <property type="entry name" value="HATPase_C_sf"/>
</dbReference>
<feature type="transmembrane region" description="Helical" evidence="10">
    <location>
        <begin position="51"/>
        <end position="72"/>
    </location>
</feature>
<evidence type="ECO:0000259" key="12">
    <source>
        <dbReference type="Pfam" id="PF07730"/>
    </source>
</evidence>
<keyword evidence="10" id="KW-1133">Transmembrane helix</keyword>
<evidence type="ECO:0000256" key="7">
    <source>
        <dbReference type="ARBA" id="ARBA00022840"/>
    </source>
</evidence>
<keyword evidence="8" id="KW-0902">Two-component regulatory system</keyword>
<evidence type="ECO:0000256" key="2">
    <source>
        <dbReference type="ARBA" id="ARBA00012438"/>
    </source>
</evidence>
<dbReference type="Pfam" id="PF07730">
    <property type="entry name" value="HisKA_3"/>
    <property type="match status" value="1"/>
</dbReference>
<keyword evidence="6" id="KW-0418">Kinase</keyword>
<evidence type="ECO:0000256" key="5">
    <source>
        <dbReference type="ARBA" id="ARBA00022741"/>
    </source>
</evidence>
<keyword evidence="5" id="KW-0547">Nucleotide-binding</keyword>
<keyword evidence="4" id="KW-0808">Transferase</keyword>
<reference evidence="13 14" key="1">
    <citation type="submission" date="2021-01" db="EMBL/GenBank/DDBJ databases">
        <title>Whole genome shotgun sequence of Actinoplanes couchii NBRC 106145.</title>
        <authorList>
            <person name="Komaki H."/>
            <person name="Tamura T."/>
        </authorList>
    </citation>
    <scope>NUCLEOTIDE SEQUENCE [LARGE SCALE GENOMIC DNA]</scope>
    <source>
        <strain evidence="13 14">NBRC 106145</strain>
    </source>
</reference>
<comment type="caution">
    <text evidence="13">The sequence shown here is derived from an EMBL/GenBank/DDBJ whole genome shotgun (WGS) entry which is preliminary data.</text>
</comment>
<evidence type="ECO:0000256" key="10">
    <source>
        <dbReference type="SAM" id="Phobius"/>
    </source>
</evidence>
<evidence type="ECO:0000256" key="6">
    <source>
        <dbReference type="ARBA" id="ARBA00022777"/>
    </source>
</evidence>
<dbReference type="PANTHER" id="PTHR24421:SF10">
    <property type="entry name" value="NITRATE_NITRITE SENSOR PROTEIN NARQ"/>
    <property type="match status" value="1"/>
</dbReference>